<feature type="domain" description="Phosphoadenosine phosphosulphate reductase" evidence="1">
    <location>
        <begin position="8"/>
        <end position="276"/>
    </location>
</feature>
<dbReference type="GO" id="GO:0003824">
    <property type="term" value="F:catalytic activity"/>
    <property type="evidence" value="ECO:0007669"/>
    <property type="project" value="InterPro"/>
</dbReference>
<gene>
    <name evidence="2" type="ORF">SAMN05192539_1001274</name>
</gene>
<evidence type="ECO:0000259" key="1">
    <source>
        <dbReference type="Pfam" id="PF01507"/>
    </source>
</evidence>
<dbReference type="Proteomes" id="UP000198866">
    <property type="component" value="Unassembled WGS sequence"/>
</dbReference>
<proteinExistence type="predicted"/>
<dbReference type="OrthoDB" id="9794018at2"/>
<evidence type="ECO:0000313" key="3">
    <source>
        <dbReference type="Proteomes" id="UP000198866"/>
    </source>
</evidence>
<dbReference type="Pfam" id="PF01507">
    <property type="entry name" value="PAPS_reduct"/>
    <property type="match status" value="1"/>
</dbReference>
<dbReference type="Gene3D" id="3.40.50.620">
    <property type="entry name" value="HUPs"/>
    <property type="match status" value="2"/>
</dbReference>
<organism evidence="2 3">
    <name type="scientific">Paraburkholderia diazotrophica</name>
    <dbReference type="NCBI Taxonomy" id="667676"/>
    <lineage>
        <taxon>Bacteria</taxon>
        <taxon>Pseudomonadati</taxon>
        <taxon>Pseudomonadota</taxon>
        <taxon>Betaproteobacteria</taxon>
        <taxon>Burkholderiales</taxon>
        <taxon>Burkholderiaceae</taxon>
        <taxon>Paraburkholderia</taxon>
    </lineage>
</organism>
<protein>
    <submittedName>
        <fullName evidence="2">Phosphoadenosine phosphosulfate reductase family protein</fullName>
    </submittedName>
</protein>
<dbReference type="SUPFAM" id="SSF52402">
    <property type="entry name" value="Adenine nucleotide alpha hydrolases-like"/>
    <property type="match status" value="1"/>
</dbReference>
<dbReference type="AlphaFoldDB" id="A0A1H6QDH4"/>
<accession>A0A1H6QDH4</accession>
<reference evidence="3" key="1">
    <citation type="submission" date="2016-10" db="EMBL/GenBank/DDBJ databases">
        <authorList>
            <person name="Varghese N."/>
            <person name="Submissions S."/>
        </authorList>
    </citation>
    <scope>NUCLEOTIDE SEQUENCE [LARGE SCALE GENOMIC DNA]</scope>
    <source>
        <strain evidence="3">LMG 26031</strain>
    </source>
</reference>
<keyword evidence="3" id="KW-1185">Reference proteome</keyword>
<dbReference type="RefSeq" id="WP_090861898.1">
    <property type="nucleotide sequence ID" value="NZ_FNYE01000001.1"/>
</dbReference>
<sequence>MSKKPVIHVVSISAGKDSQKVLLKAVERVPRESIRAIFCDTDNEHHHVYAHLDYLEQTTGVRIDRLKADFTAQLAAKRVFIARDLRTRREYKRVPKVDRYGRPVYLKNADGTLKLVPVYAEDDEDGEPIDWRPIQKMGWDGGRKVRWSNKAKRRALSVMYPSGNAFLDLCMWKGRFPSRKAQFCTEELKRNMAVAYQLDLVDAGYHVVSWQGVRRDESHNRRNARVFERVGRGMYIYRPIVEDTAAQVIQFSLERGVRLNPLYREGRSRVGCNPCINENKDGLREISRRDPEHIDRIEGWELIVGMCSKRGFSTFFSDGHDAADRRKVYAALNIRARVEWAKTTRGGRQYDLLADVTDSTGCASSYGLCDSAA</sequence>
<name>A0A1H6QDH4_9BURK</name>
<dbReference type="InterPro" id="IPR014729">
    <property type="entry name" value="Rossmann-like_a/b/a_fold"/>
</dbReference>
<dbReference type="EMBL" id="FNYE01000001">
    <property type="protein sequence ID" value="SEI41738.1"/>
    <property type="molecule type" value="Genomic_DNA"/>
</dbReference>
<evidence type="ECO:0000313" key="2">
    <source>
        <dbReference type="EMBL" id="SEI41738.1"/>
    </source>
</evidence>
<dbReference type="InterPro" id="IPR002500">
    <property type="entry name" value="PAPS_reduct_dom"/>
</dbReference>
<dbReference type="STRING" id="667676.SAMN05192539_1001274"/>